<dbReference type="Gene3D" id="1.25.40.10">
    <property type="entry name" value="Tetratricopeptide repeat domain"/>
    <property type="match status" value="1"/>
</dbReference>
<dbReference type="PANTHER" id="PTHR43477">
    <property type="entry name" value="DIHYDROANTICAPSIN 7-DEHYDROGENASE"/>
    <property type="match status" value="1"/>
</dbReference>
<keyword evidence="5" id="KW-0175">Coiled coil</keyword>
<protein>
    <submittedName>
        <fullName evidence="7">Uncharacterized protein</fullName>
    </submittedName>
</protein>
<keyword evidence="8" id="KW-1185">Reference proteome</keyword>
<gene>
    <name evidence="7" type="ORF">GOMPHAMPRED_001601</name>
</gene>
<evidence type="ECO:0000256" key="3">
    <source>
        <dbReference type="ARBA" id="ARBA00023002"/>
    </source>
</evidence>
<evidence type="ECO:0000256" key="5">
    <source>
        <dbReference type="SAM" id="Coils"/>
    </source>
</evidence>
<dbReference type="SUPFAM" id="SSF51735">
    <property type="entry name" value="NAD(P)-binding Rossmann-fold domains"/>
    <property type="match status" value="1"/>
</dbReference>
<dbReference type="PROSITE" id="PS51375">
    <property type="entry name" value="PPR"/>
    <property type="match status" value="1"/>
</dbReference>
<dbReference type="PRINTS" id="PR00081">
    <property type="entry name" value="GDHRDH"/>
</dbReference>
<evidence type="ECO:0000256" key="4">
    <source>
        <dbReference type="PROSITE-ProRule" id="PRU00708"/>
    </source>
</evidence>
<evidence type="ECO:0000256" key="2">
    <source>
        <dbReference type="ARBA" id="ARBA00022857"/>
    </source>
</evidence>
<dbReference type="InterPro" id="IPR002885">
    <property type="entry name" value="PPR_rpt"/>
</dbReference>
<dbReference type="InterPro" id="IPR036291">
    <property type="entry name" value="NAD(P)-bd_dom_sf"/>
</dbReference>
<sequence>MSLGTVLVFGGSSGIGLGIATEIIKSGSRVVIASSTQSKIDKVVASLNELAGEIRAFGYVINLSDENKLEENVIAVLKYASSNEVTGNSSGKLNHITHSAGEIPSRTTLKEWSPVNSFASWTVRYLSALTIAKHAPDYLVNSDKSSITFTTGALAVKPMAGSSTFIGQGAAMESTARALAIELAPIRVNVVAPGAIDTPMMDTFGAYDAGVIEYFKQDNLLKKLGTPEDSAQPYLYFMRDTFQTGTTLRNDGGRLLKNNEGPSSEIRYFEEGDDGKITEQKNSESETAALKARLEALEKELHEYEVKEGIAGKDPFEVFGYIFDRMPDDIRPVKVSEEELKAALSKGDQEANEHIDDDVPSSKQDGASHDFDKIFKQLPENVRSKITKEELQEMIEQEESIDEEYLAEDMLRNEDIEQDVEGQDLEERFRNEIFGKEDKPLHVQYPEHIKIHMDSFNKTMATVVSQSKDYKSIGQLWTKYELCKKHVPGFLDEIPPQVWRIIWLSQWKGNPIAETRQQHLWTIVNDMVDVDFPLDHDQRLVYIEYEFSEGSKTLAMKRWREGYNELEDNDPKREEYRDLGVRLHVEAGRLSEAQALIFGGKRQTPVRAEDVAVLIGAWAGKSDQHSLKIAWTLYLDMRERLGDKTKLDDYDQIAMTFLGANKPNLALAVFKDMVLSTGSQSRSLEVQTKSMSLLQQLQTHASGRKEVDMISLETLASIPKQFENKYFYASWIKRLIGLGEIDATRQVLELMFQRGIRPDAKHVNGIIGAWLRGQDKHDHQLALQIAWSMVKERLKFVARRSNARDGNDKVIDALDTGKLIPPYISRNLPPATIETFCILLLYYERRSMTQSVDYVKNCLDDAEIAPNSFFMNHLLHAELRKHNIGEAWHIFKTMRLNLTPDFETFSVLWGCEKVYTAGYSAKAPEFPRSRTLFLRMTEWFHSLSGRGLQQARDSFDSELYNKIIQCFCLQKDIQGTIVTLYALRDMFQAYPNPNTERMLYIQLARMGEGLIRRHRRAQRGNRFSANPASIQDFSKIIKMATLIKKERIQFLKTKGIEDESLQGQARLDEDLWRIVEVLRVGLRHQAGVNIDEESSQEQHLGLVATEMGVPNTSMEDPCCSTT</sequence>
<dbReference type="PANTHER" id="PTHR43477:SF1">
    <property type="entry name" value="DIHYDROANTICAPSIN 7-DEHYDROGENASE"/>
    <property type="match status" value="1"/>
</dbReference>
<dbReference type="Pfam" id="PF23441">
    <property type="entry name" value="SDR"/>
    <property type="match status" value="1"/>
</dbReference>
<accession>A0A8H3F672</accession>
<dbReference type="EMBL" id="CAJPDQ010000013">
    <property type="protein sequence ID" value="CAF9918709.1"/>
    <property type="molecule type" value="Genomic_DNA"/>
</dbReference>
<evidence type="ECO:0000313" key="7">
    <source>
        <dbReference type="EMBL" id="CAF9918709.1"/>
    </source>
</evidence>
<organism evidence="7 8">
    <name type="scientific">Gomphillus americanus</name>
    <dbReference type="NCBI Taxonomy" id="1940652"/>
    <lineage>
        <taxon>Eukaryota</taxon>
        <taxon>Fungi</taxon>
        <taxon>Dikarya</taxon>
        <taxon>Ascomycota</taxon>
        <taxon>Pezizomycotina</taxon>
        <taxon>Lecanoromycetes</taxon>
        <taxon>OSLEUM clade</taxon>
        <taxon>Ostropomycetidae</taxon>
        <taxon>Ostropales</taxon>
        <taxon>Graphidaceae</taxon>
        <taxon>Gomphilloideae</taxon>
        <taxon>Gomphillus</taxon>
    </lineage>
</organism>
<evidence type="ECO:0000313" key="8">
    <source>
        <dbReference type="Proteomes" id="UP000664169"/>
    </source>
</evidence>
<comment type="caution">
    <text evidence="7">The sequence shown here is derived from an EMBL/GenBank/DDBJ whole genome shotgun (WGS) entry which is preliminary data.</text>
</comment>
<dbReference type="InterPro" id="IPR051122">
    <property type="entry name" value="SDR_DHRS6-like"/>
</dbReference>
<dbReference type="Gene3D" id="3.40.50.720">
    <property type="entry name" value="NAD(P)-binding Rossmann-like Domain"/>
    <property type="match status" value="1"/>
</dbReference>
<evidence type="ECO:0000256" key="6">
    <source>
        <dbReference type="SAM" id="MobiDB-lite"/>
    </source>
</evidence>
<evidence type="ECO:0000256" key="1">
    <source>
        <dbReference type="ARBA" id="ARBA00006484"/>
    </source>
</evidence>
<dbReference type="InterPro" id="IPR002347">
    <property type="entry name" value="SDR_fam"/>
</dbReference>
<dbReference type="OrthoDB" id="185373at2759"/>
<reference evidence="7" key="1">
    <citation type="submission" date="2021-03" db="EMBL/GenBank/DDBJ databases">
        <authorList>
            <person name="Tagirdzhanova G."/>
        </authorList>
    </citation>
    <scope>NUCLEOTIDE SEQUENCE</scope>
</reference>
<keyword evidence="3" id="KW-0560">Oxidoreductase</keyword>
<comment type="similarity">
    <text evidence="1">Belongs to the short-chain dehydrogenases/reductases (SDR) family.</text>
</comment>
<dbReference type="InterPro" id="IPR011990">
    <property type="entry name" value="TPR-like_helical_dom_sf"/>
</dbReference>
<dbReference type="InterPro" id="IPR057571">
    <property type="entry name" value="SDR_PhqE-like"/>
</dbReference>
<keyword evidence="2" id="KW-0521">NADP</keyword>
<name>A0A8H3F672_9LECA</name>
<feature type="compositionally biased region" description="Basic and acidic residues" evidence="6">
    <location>
        <begin position="344"/>
        <end position="354"/>
    </location>
</feature>
<dbReference type="AlphaFoldDB" id="A0A8H3F672"/>
<feature type="coiled-coil region" evidence="5">
    <location>
        <begin position="280"/>
        <end position="307"/>
    </location>
</feature>
<proteinExistence type="inferred from homology"/>
<dbReference type="Proteomes" id="UP000664169">
    <property type="component" value="Unassembled WGS sequence"/>
</dbReference>
<feature type="region of interest" description="Disordered" evidence="6">
    <location>
        <begin position="344"/>
        <end position="368"/>
    </location>
</feature>
<feature type="repeat" description="PPR" evidence="4">
    <location>
        <begin position="724"/>
        <end position="758"/>
    </location>
</feature>
<dbReference type="GO" id="GO:0016491">
    <property type="term" value="F:oxidoreductase activity"/>
    <property type="evidence" value="ECO:0007669"/>
    <property type="project" value="UniProtKB-KW"/>
</dbReference>